<sequence>MAIGSRLRQLSERITEEATQIYQLYDINFQPRWFPVFYVLSDGTRKPITQIAKEIGHSHVSVSQIVKDMVKQGYVVEKSDPKDGRKTVVELSKMGKTVTSKLSDQLLDVNAAIEKALSETDHNLWKALEEWEHLLERKPLLQRVQEQRKERERSKVQIVDYTDEYLAAFRTLNQEWITTYFEMEEADYKALDHPRAYILDKGGAIFVALYEGEPLGVCALIKMEDGQSYELAKMAVSPKAQGKSIGHLLGRAVIEKAKLLGAKRVYLESNTVLKPAINLYYKLGFEKITGHPSPYERCNIQMEIKF</sequence>
<dbReference type="Gene3D" id="3.40.630.30">
    <property type="match status" value="1"/>
</dbReference>
<protein>
    <submittedName>
        <fullName evidence="7">MarR family protein</fullName>
    </submittedName>
</protein>
<evidence type="ECO:0000256" key="2">
    <source>
        <dbReference type="ARBA" id="ARBA00023015"/>
    </source>
</evidence>
<evidence type="ECO:0000256" key="1">
    <source>
        <dbReference type="ARBA" id="ARBA00022679"/>
    </source>
</evidence>
<dbReference type="InterPro" id="IPR036388">
    <property type="entry name" value="WH-like_DNA-bd_sf"/>
</dbReference>
<dbReference type="SUPFAM" id="SSF46785">
    <property type="entry name" value="Winged helix' DNA-binding domain"/>
    <property type="match status" value="1"/>
</dbReference>
<feature type="domain" description="N-acetyltransferase" evidence="6">
    <location>
        <begin position="156"/>
        <end position="306"/>
    </location>
</feature>
<dbReference type="PROSITE" id="PS50995">
    <property type="entry name" value="HTH_MARR_2"/>
    <property type="match status" value="1"/>
</dbReference>
<feature type="domain" description="HTH marR-type" evidence="5">
    <location>
        <begin position="1"/>
        <end position="140"/>
    </location>
</feature>
<dbReference type="InterPro" id="IPR050769">
    <property type="entry name" value="NAT_camello-type"/>
</dbReference>
<dbReference type="Gene3D" id="1.10.10.10">
    <property type="entry name" value="Winged helix-like DNA-binding domain superfamily/Winged helix DNA-binding domain"/>
    <property type="match status" value="1"/>
</dbReference>
<dbReference type="PANTHER" id="PTHR13947:SF37">
    <property type="entry name" value="LD18367P"/>
    <property type="match status" value="1"/>
</dbReference>
<dbReference type="Pfam" id="PF12802">
    <property type="entry name" value="MarR_2"/>
    <property type="match status" value="1"/>
</dbReference>
<organism evidence="7 8">
    <name type="scientific">Cnuella takakiae</name>
    <dbReference type="NCBI Taxonomy" id="1302690"/>
    <lineage>
        <taxon>Bacteria</taxon>
        <taxon>Pseudomonadati</taxon>
        <taxon>Bacteroidota</taxon>
        <taxon>Chitinophagia</taxon>
        <taxon>Chitinophagales</taxon>
        <taxon>Chitinophagaceae</taxon>
        <taxon>Cnuella</taxon>
    </lineage>
</organism>
<dbReference type="InterPro" id="IPR036390">
    <property type="entry name" value="WH_DNA-bd_sf"/>
</dbReference>
<gene>
    <name evidence="7" type="ORF">SAMN05444008_105121</name>
</gene>
<dbReference type="InterPro" id="IPR023187">
    <property type="entry name" value="Tscrpt_reg_MarR-type_CS"/>
</dbReference>
<accession>A0A1M4Z7X3</accession>
<dbReference type="PROSITE" id="PS51186">
    <property type="entry name" value="GNAT"/>
    <property type="match status" value="1"/>
</dbReference>
<dbReference type="Pfam" id="PF00583">
    <property type="entry name" value="Acetyltransf_1"/>
    <property type="match status" value="1"/>
</dbReference>
<evidence type="ECO:0000256" key="4">
    <source>
        <dbReference type="ARBA" id="ARBA00023163"/>
    </source>
</evidence>
<evidence type="ECO:0000259" key="5">
    <source>
        <dbReference type="PROSITE" id="PS50995"/>
    </source>
</evidence>
<evidence type="ECO:0000313" key="7">
    <source>
        <dbReference type="EMBL" id="SHF14095.1"/>
    </source>
</evidence>
<evidence type="ECO:0000256" key="3">
    <source>
        <dbReference type="ARBA" id="ARBA00023125"/>
    </source>
</evidence>
<dbReference type="Proteomes" id="UP000184368">
    <property type="component" value="Unassembled WGS sequence"/>
</dbReference>
<reference evidence="7 8" key="1">
    <citation type="submission" date="2016-11" db="EMBL/GenBank/DDBJ databases">
        <authorList>
            <person name="Jaros S."/>
            <person name="Januszkiewicz K."/>
            <person name="Wedrychowicz H."/>
        </authorList>
    </citation>
    <scope>NUCLEOTIDE SEQUENCE [LARGE SCALE GENOMIC DNA]</scope>
    <source>
        <strain evidence="7 8">DSM 26897</strain>
    </source>
</reference>
<proteinExistence type="predicted"/>
<keyword evidence="4" id="KW-0804">Transcription</keyword>
<dbReference type="InterPro" id="IPR000182">
    <property type="entry name" value="GNAT_dom"/>
</dbReference>
<dbReference type="InterPro" id="IPR016181">
    <property type="entry name" value="Acyl_CoA_acyltransferase"/>
</dbReference>
<dbReference type="EMBL" id="FQUO01000005">
    <property type="protein sequence ID" value="SHF14095.1"/>
    <property type="molecule type" value="Genomic_DNA"/>
</dbReference>
<evidence type="ECO:0000313" key="8">
    <source>
        <dbReference type="Proteomes" id="UP000184368"/>
    </source>
</evidence>
<dbReference type="AlphaFoldDB" id="A0A1M4Z7X3"/>
<dbReference type="SUPFAM" id="SSF55729">
    <property type="entry name" value="Acyl-CoA N-acyltransferases (Nat)"/>
    <property type="match status" value="1"/>
</dbReference>
<dbReference type="GO" id="GO:0008080">
    <property type="term" value="F:N-acetyltransferase activity"/>
    <property type="evidence" value="ECO:0007669"/>
    <property type="project" value="InterPro"/>
</dbReference>
<dbReference type="GO" id="GO:0003677">
    <property type="term" value="F:DNA binding"/>
    <property type="evidence" value="ECO:0007669"/>
    <property type="project" value="UniProtKB-KW"/>
</dbReference>
<keyword evidence="8" id="KW-1185">Reference proteome</keyword>
<dbReference type="InterPro" id="IPR000835">
    <property type="entry name" value="HTH_MarR-typ"/>
</dbReference>
<dbReference type="STRING" id="1302690.BUE76_22235"/>
<evidence type="ECO:0000259" key="6">
    <source>
        <dbReference type="PROSITE" id="PS51186"/>
    </source>
</evidence>
<dbReference type="PROSITE" id="PS01117">
    <property type="entry name" value="HTH_MARR_1"/>
    <property type="match status" value="1"/>
</dbReference>
<keyword evidence="2" id="KW-0805">Transcription regulation</keyword>
<dbReference type="CDD" id="cd04301">
    <property type="entry name" value="NAT_SF"/>
    <property type="match status" value="1"/>
</dbReference>
<keyword evidence="3" id="KW-0238">DNA-binding</keyword>
<keyword evidence="1" id="KW-0808">Transferase</keyword>
<dbReference type="GO" id="GO:0003700">
    <property type="term" value="F:DNA-binding transcription factor activity"/>
    <property type="evidence" value="ECO:0007669"/>
    <property type="project" value="InterPro"/>
</dbReference>
<name>A0A1M4Z7X3_9BACT</name>
<dbReference type="PANTHER" id="PTHR13947">
    <property type="entry name" value="GNAT FAMILY N-ACETYLTRANSFERASE"/>
    <property type="match status" value="1"/>
</dbReference>